<dbReference type="Proteomes" id="UP000004994">
    <property type="component" value="Chromosome 5"/>
</dbReference>
<sequence length="78" mass="9341">MWRVVKFARFFFKKKITHDEVIVKFPQENTYTIILIRDILLCYIPHANRNIAPVLQTFGHIQCVVSKNVLKCVEKWNH</sequence>
<proteinExistence type="predicted"/>
<name>A0A3Q7HD79_SOLLC</name>
<keyword evidence="2" id="KW-1185">Reference proteome</keyword>
<dbReference type="InParanoid" id="A0A3Q7HD79"/>
<organism evidence="1">
    <name type="scientific">Solanum lycopersicum</name>
    <name type="common">Tomato</name>
    <name type="synonym">Lycopersicon esculentum</name>
    <dbReference type="NCBI Taxonomy" id="4081"/>
    <lineage>
        <taxon>Eukaryota</taxon>
        <taxon>Viridiplantae</taxon>
        <taxon>Streptophyta</taxon>
        <taxon>Embryophyta</taxon>
        <taxon>Tracheophyta</taxon>
        <taxon>Spermatophyta</taxon>
        <taxon>Magnoliopsida</taxon>
        <taxon>eudicotyledons</taxon>
        <taxon>Gunneridae</taxon>
        <taxon>Pentapetalae</taxon>
        <taxon>asterids</taxon>
        <taxon>lamiids</taxon>
        <taxon>Solanales</taxon>
        <taxon>Solanaceae</taxon>
        <taxon>Solanoideae</taxon>
        <taxon>Solaneae</taxon>
        <taxon>Solanum</taxon>
        <taxon>Solanum subgen. Lycopersicon</taxon>
    </lineage>
</organism>
<dbReference type="PaxDb" id="4081-Solyc05g041880.1.1"/>
<reference evidence="1" key="1">
    <citation type="journal article" date="2012" name="Nature">
        <title>The tomato genome sequence provides insights into fleshy fruit evolution.</title>
        <authorList>
            <consortium name="Tomato Genome Consortium"/>
        </authorList>
    </citation>
    <scope>NUCLEOTIDE SEQUENCE [LARGE SCALE GENOMIC DNA]</scope>
    <source>
        <strain evidence="1">cv. Heinz 1706</strain>
    </source>
</reference>
<evidence type="ECO:0000313" key="2">
    <source>
        <dbReference type="Proteomes" id="UP000004994"/>
    </source>
</evidence>
<dbReference type="AlphaFoldDB" id="A0A3Q7HD79"/>
<dbReference type="Gramene" id="Solyc05g041880.1.1">
    <property type="protein sequence ID" value="Solyc05g041880.1.1.1"/>
    <property type="gene ID" value="Solyc05g041880.1"/>
</dbReference>
<dbReference type="EnsemblPlants" id="Solyc05g041880.1.1">
    <property type="protein sequence ID" value="Solyc05g041880.1.1.1"/>
    <property type="gene ID" value="Solyc05g041880.1"/>
</dbReference>
<protein>
    <submittedName>
        <fullName evidence="1">Uncharacterized protein</fullName>
    </submittedName>
</protein>
<accession>A0A3Q7HD79</accession>
<evidence type="ECO:0000313" key="1">
    <source>
        <dbReference type="EnsemblPlants" id="Solyc05g041880.1.1.1"/>
    </source>
</evidence>
<reference evidence="1" key="2">
    <citation type="submission" date="2019-01" db="UniProtKB">
        <authorList>
            <consortium name="EnsemblPlants"/>
        </authorList>
    </citation>
    <scope>IDENTIFICATION</scope>
    <source>
        <strain evidence="1">cv. Heinz 1706</strain>
    </source>
</reference>